<gene>
    <name evidence="2" type="ORF">Tci_055254</name>
</gene>
<accession>A0A6L2NAN7</accession>
<name>A0A6L2NAN7_TANCI</name>
<dbReference type="AlphaFoldDB" id="A0A6L2NAN7"/>
<reference evidence="2" key="1">
    <citation type="journal article" date="2019" name="Sci. Rep.">
        <title>Draft genome of Tanacetum cinerariifolium, the natural source of mosquito coil.</title>
        <authorList>
            <person name="Yamashiro T."/>
            <person name="Shiraishi A."/>
            <person name="Satake H."/>
            <person name="Nakayama K."/>
        </authorList>
    </citation>
    <scope>NUCLEOTIDE SEQUENCE</scope>
</reference>
<organism evidence="2">
    <name type="scientific">Tanacetum cinerariifolium</name>
    <name type="common">Dalmatian daisy</name>
    <name type="synonym">Chrysanthemum cinerariifolium</name>
    <dbReference type="NCBI Taxonomy" id="118510"/>
    <lineage>
        <taxon>Eukaryota</taxon>
        <taxon>Viridiplantae</taxon>
        <taxon>Streptophyta</taxon>
        <taxon>Embryophyta</taxon>
        <taxon>Tracheophyta</taxon>
        <taxon>Spermatophyta</taxon>
        <taxon>Magnoliopsida</taxon>
        <taxon>eudicotyledons</taxon>
        <taxon>Gunneridae</taxon>
        <taxon>Pentapetalae</taxon>
        <taxon>asterids</taxon>
        <taxon>campanulids</taxon>
        <taxon>Asterales</taxon>
        <taxon>Asteraceae</taxon>
        <taxon>Asteroideae</taxon>
        <taxon>Anthemideae</taxon>
        <taxon>Anthemidinae</taxon>
        <taxon>Tanacetum</taxon>
    </lineage>
</organism>
<dbReference type="EMBL" id="BKCJ010008649">
    <property type="protein sequence ID" value="GEU83276.1"/>
    <property type="molecule type" value="Genomic_DNA"/>
</dbReference>
<comment type="caution">
    <text evidence="2">The sequence shown here is derived from an EMBL/GenBank/DDBJ whole genome shotgun (WGS) entry which is preliminary data.</text>
</comment>
<proteinExistence type="predicted"/>
<evidence type="ECO:0000313" key="2">
    <source>
        <dbReference type="EMBL" id="GEU83276.1"/>
    </source>
</evidence>
<evidence type="ECO:0000256" key="1">
    <source>
        <dbReference type="SAM" id="MobiDB-lite"/>
    </source>
</evidence>
<protein>
    <submittedName>
        <fullName evidence="2">Uncharacterized protein</fullName>
    </submittedName>
</protein>
<feature type="region of interest" description="Disordered" evidence="1">
    <location>
        <begin position="284"/>
        <end position="307"/>
    </location>
</feature>
<sequence>MKGTKASLTHIRKADANLVSSALVSQNPNQPSQKTPFAIQRTYPKLQPRELEPSFEARMQEYMASHMERIQRFERAIFKKRGEINRRIAEIFRLLKELTSSTTPEKVLVSEEIRKPTTKNVNAISLCRIENEKIKENNEVIDKNIIKQERCSIEEPVRIVNNGPLRIPFPMTARAEIKFDKGTTALKSGRSKVHFRKCPEFFYKFKERNEDKVDSLSIVSDRILEWEERIKFHQERDLEFNQWRNKLFNEKDNFISKKGEKETGREYDFTPKEGLKNKSQMVKTASGKLTMPSGSASNRVKKSFDGV</sequence>